<dbReference type="Pfam" id="PF00316">
    <property type="entry name" value="FBPase"/>
    <property type="match status" value="1"/>
</dbReference>
<evidence type="ECO:0000256" key="3">
    <source>
        <dbReference type="ARBA" id="ARBA00013093"/>
    </source>
</evidence>
<dbReference type="GO" id="GO:0042132">
    <property type="term" value="F:fructose 1,6-bisphosphate 1-phosphatase activity"/>
    <property type="evidence" value="ECO:0007669"/>
    <property type="project" value="UniProtKB-EC"/>
</dbReference>
<evidence type="ECO:0000256" key="2">
    <source>
        <dbReference type="ARBA" id="ARBA00010941"/>
    </source>
</evidence>
<sequence>MERSDSVLRIPLNSKGSIFIPDPPRQPPLFKTSIQLELGEYVVQQAPLLRERGVSVHEISQIFTSIKLAAKSVNKIITKQGSFGLDDGAVKKQTTSEDIGGLASVANKRFLEALTNREVVAGVATMMEDEIVPMDNCKEKNLVALIHPMDGTKQVDVNVSSGTIFSVYKRVTPAGSPVELRDFLQPGKEQVCAGYVLYGSSTVMVITVGSGVHGFTLDPSLGSFLLSHVNIRIPEDGKIYAINGGKVNKFPYGVRAYIDYCQSKAISCRYIGSLVADFHRNMLKGGIYIYPPTFTDPTPSVSMIFQCFPLAFLAEQAGGKASDGFTRILLIQPVSLRDRIAFFCGSKHMVDGAEALMAQYKMRDGGWCFQANKTAELGTPNAGNKRCA</sequence>
<evidence type="ECO:0000256" key="4">
    <source>
        <dbReference type="ARBA" id="ARBA00022490"/>
    </source>
</evidence>
<comment type="similarity">
    <text evidence="2 8">Belongs to the FBPase class 1 family.</text>
</comment>
<dbReference type="PIRSF" id="PIRSF500210">
    <property type="entry name" value="FBPtase"/>
    <property type="match status" value="1"/>
</dbReference>
<keyword evidence="6 8" id="KW-0119">Carbohydrate metabolism</keyword>
<evidence type="ECO:0000256" key="8">
    <source>
        <dbReference type="RuleBase" id="RU000508"/>
    </source>
</evidence>
<evidence type="ECO:0000256" key="1">
    <source>
        <dbReference type="ARBA" id="ARBA00001273"/>
    </source>
</evidence>
<comment type="pathway">
    <text evidence="7">Carbohydrate biosynthesis.</text>
</comment>
<dbReference type="Gene3D" id="3.30.540.10">
    <property type="entry name" value="Fructose-1,6-Bisphosphatase, subunit A, domain 1"/>
    <property type="match status" value="1"/>
</dbReference>
<evidence type="ECO:0000313" key="11">
    <source>
        <dbReference type="EMBL" id="KFG33665.1"/>
    </source>
</evidence>
<evidence type="ECO:0000256" key="7">
    <source>
        <dbReference type="ARBA" id="ARBA00024331"/>
    </source>
</evidence>
<keyword evidence="5 8" id="KW-0378">Hydrolase</keyword>
<dbReference type="SUPFAM" id="SSF56655">
    <property type="entry name" value="Carbohydrate phosphatase"/>
    <property type="match status" value="1"/>
</dbReference>
<dbReference type="OrthoDB" id="10256725at2759"/>
<protein>
    <recommendedName>
        <fullName evidence="3">fructose-bisphosphatase</fullName>
        <ecNumber evidence="3">3.1.3.11</ecNumber>
    </recommendedName>
</protein>
<dbReference type="InterPro" id="IPR044015">
    <property type="entry name" value="FBPase_C_dom"/>
</dbReference>
<feature type="domain" description="Fructose-1-6-bisphosphatase class 1 C-terminal" evidence="10">
    <location>
        <begin position="233"/>
        <end position="357"/>
    </location>
</feature>
<dbReference type="HAMAP" id="MF_01855">
    <property type="entry name" value="FBPase_class1"/>
    <property type="match status" value="1"/>
</dbReference>
<dbReference type="PIRSF" id="PIRSF000904">
    <property type="entry name" value="FBPtase_SBPase"/>
    <property type="match status" value="1"/>
</dbReference>
<gene>
    <name evidence="11" type="ORF">TGP89_205380</name>
</gene>
<dbReference type="PANTHER" id="PTHR11556:SF35">
    <property type="entry name" value="SEDOHEPTULOSE-1,7-BISPHOSPHATASE, CHLOROPLASTIC"/>
    <property type="match status" value="1"/>
</dbReference>
<keyword evidence="4" id="KW-0963">Cytoplasm</keyword>
<evidence type="ECO:0000313" key="12">
    <source>
        <dbReference type="Proteomes" id="UP000028828"/>
    </source>
</evidence>
<dbReference type="GO" id="GO:0005986">
    <property type="term" value="P:sucrose biosynthetic process"/>
    <property type="evidence" value="ECO:0007669"/>
    <property type="project" value="TreeGrafter"/>
</dbReference>
<evidence type="ECO:0000259" key="9">
    <source>
        <dbReference type="Pfam" id="PF00316"/>
    </source>
</evidence>
<dbReference type="EMBL" id="AEYI02001743">
    <property type="protein sequence ID" value="KFG33665.1"/>
    <property type="molecule type" value="Genomic_DNA"/>
</dbReference>
<accession>A0A086JNE7</accession>
<dbReference type="GO" id="GO:0006000">
    <property type="term" value="P:fructose metabolic process"/>
    <property type="evidence" value="ECO:0007669"/>
    <property type="project" value="TreeGrafter"/>
</dbReference>
<dbReference type="VEuPathDB" id="ToxoDB:TGP89_205380"/>
<evidence type="ECO:0000259" key="10">
    <source>
        <dbReference type="Pfam" id="PF18913"/>
    </source>
</evidence>
<dbReference type="CDD" id="cd00354">
    <property type="entry name" value="FBPase"/>
    <property type="match status" value="1"/>
</dbReference>
<dbReference type="AlphaFoldDB" id="A0A086JNE7"/>
<dbReference type="Pfam" id="PF18913">
    <property type="entry name" value="FBPase_C"/>
    <property type="match status" value="1"/>
</dbReference>
<dbReference type="PRINTS" id="PR00115">
    <property type="entry name" value="F16BPHPHTASE"/>
</dbReference>
<dbReference type="GO" id="GO:0030388">
    <property type="term" value="P:fructose 1,6-bisphosphate metabolic process"/>
    <property type="evidence" value="ECO:0007669"/>
    <property type="project" value="TreeGrafter"/>
</dbReference>
<name>A0A086JNE7_TOXGO</name>
<proteinExistence type="inferred from homology"/>
<dbReference type="GO" id="GO:0006094">
    <property type="term" value="P:gluconeogenesis"/>
    <property type="evidence" value="ECO:0007669"/>
    <property type="project" value="TreeGrafter"/>
</dbReference>
<dbReference type="EC" id="3.1.3.11" evidence="3"/>
<dbReference type="PANTHER" id="PTHR11556">
    <property type="entry name" value="FRUCTOSE-1,6-BISPHOSPHATASE-RELATED"/>
    <property type="match status" value="1"/>
</dbReference>
<dbReference type="GO" id="GO:0006002">
    <property type="term" value="P:fructose 6-phosphate metabolic process"/>
    <property type="evidence" value="ECO:0007669"/>
    <property type="project" value="TreeGrafter"/>
</dbReference>
<organism evidence="11 12">
    <name type="scientific">Toxoplasma gondii p89</name>
    <dbReference type="NCBI Taxonomy" id="943119"/>
    <lineage>
        <taxon>Eukaryota</taxon>
        <taxon>Sar</taxon>
        <taxon>Alveolata</taxon>
        <taxon>Apicomplexa</taxon>
        <taxon>Conoidasida</taxon>
        <taxon>Coccidia</taxon>
        <taxon>Eucoccidiorida</taxon>
        <taxon>Eimeriorina</taxon>
        <taxon>Sarcocystidae</taxon>
        <taxon>Toxoplasma</taxon>
    </lineage>
</organism>
<dbReference type="InterPro" id="IPR033391">
    <property type="entry name" value="FBPase_N"/>
</dbReference>
<comment type="caution">
    <text evidence="11">The sequence shown here is derived from an EMBL/GenBank/DDBJ whole genome shotgun (WGS) entry which is preliminary data.</text>
</comment>
<dbReference type="Proteomes" id="UP000028828">
    <property type="component" value="Unassembled WGS sequence"/>
</dbReference>
<comment type="catalytic activity">
    <reaction evidence="1">
        <text>beta-D-fructose 1,6-bisphosphate + H2O = beta-D-fructose 6-phosphate + phosphate</text>
        <dbReference type="Rhea" id="RHEA:11064"/>
        <dbReference type="ChEBI" id="CHEBI:15377"/>
        <dbReference type="ChEBI" id="CHEBI:32966"/>
        <dbReference type="ChEBI" id="CHEBI:43474"/>
        <dbReference type="ChEBI" id="CHEBI:57634"/>
        <dbReference type="EC" id="3.1.3.11"/>
    </reaction>
</comment>
<feature type="domain" description="Fructose-1-6-bisphosphatase class I N-terminal" evidence="9">
    <location>
        <begin position="55"/>
        <end position="228"/>
    </location>
</feature>
<dbReference type="GO" id="GO:0005829">
    <property type="term" value="C:cytosol"/>
    <property type="evidence" value="ECO:0007669"/>
    <property type="project" value="TreeGrafter"/>
</dbReference>
<dbReference type="InterPro" id="IPR028343">
    <property type="entry name" value="FBPtase"/>
</dbReference>
<evidence type="ECO:0000256" key="6">
    <source>
        <dbReference type="ARBA" id="ARBA00023277"/>
    </source>
</evidence>
<evidence type="ECO:0000256" key="5">
    <source>
        <dbReference type="ARBA" id="ARBA00022801"/>
    </source>
</evidence>
<dbReference type="InterPro" id="IPR000146">
    <property type="entry name" value="FBPase_class-1"/>
</dbReference>
<reference evidence="11 12" key="1">
    <citation type="submission" date="2014-03" db="EMBL/GenBank/DDBJ databases">
        <authorList>
            <person name="Sibley D."/>
            <person name="Venepally P."/>
            <person name="Karamycheva S."/>
            <person name="Hadjithomas M."/>
            <person name="Khan A."/>
            <person name="Brunk B."/>
            <person name="Roos D."/>
            <person name="Caler E."/>
            <person name="Lorenzi H."/>
        </authorList>
    </citation>
    <scope>NUCLEOTIDE SEQUENCE [LARGE SCALE GENOMIC DNA]</scope>
    <source>
        <strain evidence="12">p89</strain>
    </source>
</reference>
<dbReference type="Gene3D" id="3.40.190.80">
    <property type="match status" value="1"/>
</dbReference>